<dbReference type="RefSeq" id="WP_117852341.1">
    <property type="nucleotide sequence ID" value="NZ_JAKKWV010000002.1"/>
</dbReference>
<protein>
    <submittedName>
        <fullName evidence="1">Uncharacterized protein</fullName>
    </submittedName>
</protein>
<dbReference type="InterPro" id="IPR046484">
    <property type="entry name" value="DUF6577"/>
</dbReference>
<proteinExistence type="predicted"/>
<name>A0A412QY58_PHOVU</name>
<dbReference type="Pfam" id="PF20217">
    <property type="entry name" value="DUF6577"/>
    <property type="match status" value="1"/>
</dbReference>
<organism evidence="1 2">
    <name type="scientific">Phocaeicola vulgatus</name>
    <name type="common">Bacteroides vulgatus</name>
    <dbReference type="NCBI Taxonomy" id="821"/>
    <lineage>
        <taxon>Bacteria</taxon>
        <taxon>Pseudomonadati</taxon>
        <taxon>Bacteroidota</taxon>
        <taxon>Bacteroidia</taxon>
        <taxon>Bacteroidales</taxon>
        <taxon>Bacteroidaceae</taxon>
        <taxon>Phocaeicola</taxon>
    </lineage>
</organism>
<dbReference type="Proteomes" id="UP000283833">
    <property type="component" value="Unassembled WGS sequence"/>
</dbReference>
<dbReference type="AlphaFoldDB" id="A0A412QY58"/>
<dbReference type="EMBL" id="QRXI01000005">
    <property type="protein sequence ID" value="RGT96068.1"/>
    <property type="molecule type" value="Genomic_DNA"/>
</dbReference>
<accession>A0A412QY58</accession>
<evidence type="ECO:0000313" key="1">
    <source>
        <dbReference type="EMBL" id="RGT96068.1"/>
    </source>
</evidence>
<comment type="caution">
    <text evidence="1">The sequence shown here is derived from an EMBL/GenBank/DDBJ whole genome shotgun (WGS) entry which is preliminary data.</text>
</comment>
<sequence length="269" mass="31094">MINCSELIYKVGNKVDLLPTLYYLCTTMSIDERYSIKQSILDYARNYGRIEVPQLVSGLGIKANTARQYLCTLAKENKIARTGNGEYMLTDKQMFSFAPTETLRKLYVGLKEKLPFTDFCIYDGSIFTTLQHHVSVNHAIYVETNRDAVDSVFSLLKDSDMPVYKQPTAKFMYDYVNMHEPCIIVKTFVTESPVNKVDGMVTPTIEKLLVDIQKDEDFDYMQGTEITYMYQTAFDLYTVNTPKMLRYAKRRGAYDSTYSLIEQSQKYDK</sequence>
<gene>
    <name evidence="1" type="ORF">DWX04_04925</name>
</gene>
<reference evidence="1 2" key="1">
    <citation type="submission" date="2018-08" db="EMBL/GenBank/DDBJ databases">
        <title>A genome reference for cultivated species of the human gut microbiota.</title>
        <authorList>
            <person name="Zou Y."/>
            <person name="Xue W."/>
            <person name="Luo G."/>
        </authorList>
    </citation>
    <scope>NUCLEOTIDE SEQUENCE [LARGE SCALE GENOMIC DNA]</scope>
    <source>
        <strain evidence="1 2">AF18-14</strain>
    </source>
</reference>
<evidence type="ECO:0000313" key="2">
    <source>
        <dbReference type="Proteomes" id="UP000283833"/>
    </source>
</evidence>